<protein>
    <submittedName>
        <fullName evidence="1">RCG37969</fullName>
    </submittedName>
</protein>
<name>A6K5R5_RAT</name>
<sequence>MSIQHSLLPDPEKQH</sequence>
<evidence type="ECO:0000313" key="1">
    <source>
        <dbReference type="EMBL" id="EDL99485.1"/>
    </source>
</evidence>
<evidence type="ECO:0000313" key="2">
    <source>
        <dbReference type="Proteomes" id="UP000234681"/>
    </source>
</evidence>
<dbReference type="Proteomes" id="UP000234681">
    <property type="component" value="Chromosome 14"/>
</dbReference>
<accession>A6K5R5</accession>
<dbReference type="EMBL" id="CH474022">
    <property type="protein sequence ID" value="EDL99485.1"/>
    <property type="molecule type" value="Genomic_DNA"/>
</dbReference>
<proteinExistence type="predicted"/>
<reference evidence="2" key="1">
    <citation type="submission" date="2005-09" db="EMBL/GenBank/DDBJ databases">
        <authorList>
            <person name="Mural R.J."/>
            <person name="Li P.W."/>
            <person name="Adams M.D."/>
            <person name="Amanatides P.G."/>
            <person name="Baden-Tillson H."/>
            <person name="Barnstead M."/>
            <person name="Chin S.H."/>
            <person name="Dew I."/>
            <person name="Evans C.A."/>
            <person name="Ferriera S."/>
            <person name="Flanigan M."/>
            <person name="Fosler C."/>
            <person name="Glodek A."/>
            <person name="Gu Z."/>
            <person name="Holt R.A."/>
            <person name="Jennings D."/>
            <person name="Kraft C.L."/>
            <person name="Lu F."/>
            <person name="Nguyen T."/>
            <person name="Nusskern D.R."/>
            <person name="Pfannkoch C.M."/>
            <person name="Sitter C."/>
            <person name="Sutton G.G."/>
            <person name="Venter J.C."/>
            <person name="Wang Z."/>
            <person name="Woodage T."/>
            <person name="Zheng X.H."/>
            <person name="Zhong F."/>
        </authorList>
    </citation>
    <scope>NUCLEOTIDE SEQUENCE [LARGE SCALE GENOMIC DNA]</scope>
    <source>
        <strain>BN</strain>
        <strain evidence="2">Sprague-Dawley</strain>
    </source>
</reference>
<organism evidence="1 2">
    <name type="scientific">Rattus norvegicus</name>
    <name type="common">Rat</name>
    <dbReference type="NCBI Taxonomy" id="10116"/>
    <lineage>
        <taxon>Eukaryota</taxon>
        <taxon>Metazoa</taxon>
        <taxon>Chordata</taxon>
        <taxon>Craniata</taxon>
        <taxon>Vertebrata</taxon>
        <taxon>Euteleostomi</taxon>
        <taxon>Mammalia</taxon>
        <taxon>Eutheria</taxon>
        <taxon>Euarchontoglires</taxon>
        <taxon>Glires</taxon>
        <taxon>Rodentia</taxon>
        <taxon>Myomorpha</taxon>
        <taxon>Muroidea</taxon>
        <taxon>Muridae</taxon>
        <taxon>Murinae</taxon>
        <taxon>Rattus</taxon>
    </lineage>
</organism>
<gene>
    <name evidence="1" type="ORF">rCG_37969</name>
</gene>